<dbReference type="PROSITE" id="PS51257">
    <property type="entry name" value="PROKAR_LIPOPROTEIN"/>
    <property type="match status" value="1"/>
</dbReference>
<comment type="caution">
    <text evidence="8">The sequence shown here is derived from an EMBL/GenBank/DDBJ whole genome shotgun (WGS) entry which is preliminary data.</text>
</comment>
<dbReference type="PANTHER" id="PTHR41164:SF1">
    <property type="entry name" value="CURLI PRODUCTION ASSEMBLY_TRANSPORT COMPONENT CSGG"/>
    <property type="match status" value="1"/>
</dbReference>
<keyword evidence="2 7" id="KW-0732">Signal</keyword>
<evidence type="ECO:0000256" key="4">
    <source>
        <dbReference type="ARBA" id="ARBA00023139"/>
    </source>
</evidence>
<dbReference type="Gene3D" id="3.40.50.10610">
    <property type="entry name" value="ABC-type transport auxiliary lipoprotein component"/>
    <property type="match status" value="2"/>
</dbReference>
<keyword evidence="5" id="KW-0449">Lipoprotein</keyword>
<reference evidence="9" key="1">
    <citation type="submission" date="2018-05" db="EMBL/GenBank/DDBJ databases">
        <authorList>
            <person name="Li X."/>
        </authorList>
    </citation>
    <scope>NUCLEOTIDE SEQUENCE [LARGE SCALE GENOMIC DNA]</scope>
    <source>
        <strain evidence="9">HKS-05</strain>
    </source>
</reference>
<evidence type="ECO:0000256" key="7">
    <source>
        <dbReference type="SAM" id="SignalP"/>
    </source>
</evidence>
<dbReference type="EMBL" id="QFYP01000001">
    <property type="protein sequence ID" value="RAK60987.1"/>
    <property type="molecule type" value="Genomic_DNA"/>
</dbReference>
<feature type="chain" id="PRO_5016355852" evidence="7">
    <location>
        <begin position="23"/>
        <end position="340"/>
    </location>
</feature>
<dbReference type="OrthoDB" id="1110708at2"/>
<evidence type="ECO:0000256" key="1">
    <source>
        <dbReference type="ARBA" id="ARBA00022475"/>
    </source>
</evidence>
<gene>
    <name evidence="8" type="ORF">DJ021_14805</name>
</gene>
<feature type="compositionally biased region" description="Low complexity" evidence="6">
    <location>
        <begin position="290"/>
        <end position="302"/>
    </location>
</feature>
<dbReference type="GO" id="GO:0030288">
    <property type="term" value="C:outer membrane-bounded periplasmic space"/>
    <property type="evidence" value="ECO:0007669"/>
    <property type="project" value="InterPro"/>
</dbReference>
<evidence type="ECO:0000313" key="9">
    <source>
        <dbReference type="Proteomes" id="UP000249842"/>
    </source>
</evidence>
<dbReference type="AlphaFoldDB" id="A0A328B2E0"/>
<accession>A0A328B2E0</accession>
<feature type="region of interest" description="Disordered" evidence="6">
    <location>
        <begin position="288"/>
        <end position="340"/>
    </location>
</feature>
<keyword evidence="9" id="KW-1185">Reference proteome</keyword>
<dbReference type="Proteomes" id="UP000249842">
    <property type="component" value="Unassembled WGS sequence"/>
</dbReference>
<dbReference type="InterPro" id="IPR005534">
    <property type="entry name" value="Curli_assmbl/transp-comp_CsgG"/>
</dbReference>
<evidence type="ECO:0000256" key="6">
    <source>
        <dbReference type="SAM" id="MobiDB-lite"/>
    </source>
</evidence>
<sequence>MALKTILIAASALGLCSCVSTGGLQTSKLPQLPQKTGVQRELAALPPPAAPVAVAVYGFTDQTGQFKPTDTNQTFSRAVTQGAGSMLVKSLQDAGGRGWFTVIEREQLKNLLQERQIITEMRERYLGETGANPRALPALLFAGVLLEGGVIGYDTNTLTGGAGAGFLGISANTQYRQDTVTVYLRAVSVKTGEVLSTVTASKTIASFQIGANAFRYVDFKKLLEAEAGFTTNEPNQLALQQAIDKAVYALVLEGVDQKLWSFADQQAGWPYLWRYRQERDGVYSAKEVQAATDGKGKAAGNKAARKMSKAEPGPKSPLPGSPTSFSSSANGVPPVPRAPG</sequence>
<dbReference type="Pfam" id="PF03783">
    <property type="entry name" value="CsgG"/>
    <property type="match status" value="1"/>
</dbReference>
<evidence type="ECO:0000256" key="3">
    <source>
        <dbReference type="ARBA" id="ARBA00023136"/>
    </source>
</evidence>
<evidence type="ECO:0000313" key="8">
    <source>
        <dbReference type="EMBL" id="RAK60987.1"/>
    </source>
</evidence>
<organism evidence="8 9">
    <name type="scientific">Phenylobacterium hankyongense</name>
    <dbReference type="NCBI Taxonomy" id="1813876"/>
    <lineage>
        <taxon>Bacteria</taxon>
        <taxon>Pseudomonadati</taxon>
        <taxon>Pseudomonadota</taxon>
        <taxon>Alphaproteobacteria</taxon>
        <taxon>Caulobacterales</taxon>
        <taxon>Caulobacteraceae</taxon>
        <taxon>Phenylobacterium</taxon>
    </lineage>
</organism>
<keyword evidence="4" id="KW-0564">Palmitate</keyword>
<protein>
    <submittedName>
        <fullName evidence="8">Curlin</fullName>
    </submittedName>
</protein>
<dbReference type="RefSeq" id="WP_111458279.1">
    <property type="nucleotide sequence ID" value="NZ_QFYP01000001.1"/>
</dbReference>
<feature type="compositionally biased region" description="Polar residues" evidence="6">
    <location>
        <begin position="321"/>
        <end position="330"/>
    </location>
</feature>
<feature type="signal peptide" evidence="7">
    <location>
        <begin position="1"/>
        <end position="22"/>
    </location>
</feature>
<keyword evidence="1" id="KW-1003">Cell membrane</keyword>
<dbReference type="PANTHER" id="PTHR41164">
    <property type="entry name" value="CURLI PRODUCTION ASSEMBLY/TRANSPORT COMPONENT CSGG"/>
    <property type="match status" value="1"/>
</dbReference>
<evidence type="ECO:0000256" key="2">
    <source>
        <dbReference type="ARBA" id="ARBA00022729"/>
    </source>
</evidence>
<name>A0A328B2E0_9CAUL</name>
<evidence type="ECO:0000256" key="5">
    <source>
        <dbReference type="ARBA" id="ARBA00023288"/>
    </source>
</evidence>
<proteinExistence type="predicted"/>
<keyword evidence="3" id="KW-0472">Membrane</keyword>